<dbReference type="PANTHER" id="PTHR38766">
    <property type="entry name" value="FLAGELLAR PROTEIN FLIO"/>
    <property type="match status" value="1"/>
</dbReference>
<dbReference type="EMBL" id="BAABXL010000001">
    <property type="protein sequence ID" value="GAA6268524.1"/>
    <property type="molecule type" value="Genomic_DNA"/>
</dbReference>
<proteinExistence type="inferred from homology"/>
<evidence type="ECO:0000256" key="2">
    <source>
        <dbReference type="ARBA" id="ARBA00022692"/>
    </source>
</evidence>
<evidence type="ECO:0000256" key="3">
    <source>
        <dbReference type="ARBA" id="ARBA00022989"/>
    </source>
</evidence>
<dbReference type="RefSeq" id="WP_176253560.1">
    <property type="nucleotide sequence ID" value="NZ_BAABXL010000001.1"/>
</dbReference>
<keyword evidence="1 7" id="KW-1003">Cell membrane</keyword>
<dbReference type="NCBIfam" id="TIGR03500">
    <property type="entry name" value="FliO_TIGR"/>
    <property type="match status" value="1"/>
</dbReference>
<evidence type="ECO:0000313" key="9">
    <source>
        <dbReference type="Proteomes" id="UP001600894"/>
    </source>
</evidence>
<comment type="caution">
    <text evidence="8">The sequence shown here is derived from an EMBL/GenBank/DDBJ whole genome shotgun (WGS) entry which is preliminary data.</text>
</comment>
<dbReference type="Proteomes" id="UP001600894">
    <property type="component" value="Unassembled WGS sequence"/>
</dbReference>
<keyword evidence="9" id="KW-1185">Reference proteome</keyword>
<evidence type="ECO:0000256" key="1">
    <source>
        <dbReference type="ARBA" id="ARBA00022475"/>
    </source>
</evidence>
<evidence type="ECO:0000256" key="7">
    <source>
        <dbReference type="RuleBase" id="RU362064"/>
    </source>
</evidence>
<protein>
    <recommendedName>
        <fullName evidence="7">Flagellar protein</fullName>
    </recommendedName>
</protein>
<dbReference type="InterPro" id="IPR022781">
    <property type="entry name" value="Flagellar_biosynth_FliO"/>
</dbReference>
<comment type="similarity">
    <text evidence="6 7">Belongs to the FliO/MopB family.</text>
</comment>
<evidence type="ECO:0000256" key="4">
    <source>
        <dbReference type="ARBA" id="ARBA00023136"/>
    </source>
</evidence>
<reference evidence="8 9" key="1">
    <citation type="submission" date="2024-04" db="EMBL/GenBank/DDBJ databases">
        <title>Defined microbial consortia suppress multidrug-resistant proinflammatory Enterobacteriaceae via ecological control.</title>
        <authorList>
            <person name="Furuichi M."/>
            <person name="Kawaguchi T."/>
            <person name="Pust M."/>
            <person name="Yasuma K."/>
            <person name="Plichta D."/>
            <person name="Hasegawa N."/>
            <person name="Ohya T."/>
            <person name="Bhattarai S."/>
            <person name="Sasajima S."/>
            <person name="Aoto Y."/>
            <person name="Tuganbaev T."/>
            <person name="Yaginuma M."/>
            <person name="Ueda M."/>
            <person name="Okahashi N."/>
            <person name="Amafuji K."/>
            <person name="Kiridooshi Y."/>
            <person name="Sugita K."/>
            <person name="Strazar M."/>
            <person name="Skelly A."/>
            <person name="Suda W."/>
            <person name="Hattori M."/>
            <person name="Nakamoto N."/>
            <person name="Caballero S."/>
            <person name="Norman J."/>
            <person name="Olle B."/>
            <person name="Tanoue T."/>
            <person name="Arita M."/>
            <person name="Bucci V."/>
            <person name="Atarashi K."/>
            <person name="Xavier R."/>
            <person name="Honda K."/>
        </authorList>
    </citation>
    <scope>NUCLEOTIDE SEQUENCE [LARGE SCALE GENOMIC DNA]</scope>
    <source>
        <strain evidence="9">f13</strain>
    </source>
</reference>
<dbReference type="Pfam" id="PF04347">
    <property type="entry name" value="FliO"/>
    <property type="match status" value="1"/>
</dbReference>
<sequence>MWGDPVSAAGMILSLVCILAAAWFVSRFLGRRFGMPVSKGSLRVLEQTPLGADRSLLLVQYKNNIYLLGSTQSGITLIDRMEAEKEEGDE</sequence>
<gene>
    <name evidence="8" type="ORF">F130042H8_15840</name>
</gene>
<evidence type="ECO:0000256" key="6">
    <source>
        <dbReference type="ARBA" id="ARBA00037937"/>
    </source>
</evidence>
<keyword evidence="3 7" id="KW-1133">Transmembrane helix</keyword>
<evidence type="ECO:0000313" key="8">
    <source>
        <dbReference type="EMBL" id="GAA6268524.1"/>
    </source>
</evidence>
<evidence type="ECO:0000256" key="5">
    <source>
        <dbReference type="ARBA" id="ARBA00023143"/>
    </source>
</evidence>
<comment type="subcellular location">
    <subcellularLocation>
        <location evidence="7">Cell membrane</location>
    </subcellularLocation>
    <subcellularLocation>
        <location evidence="7">Bacterial flagellum basal body</location>
    </subcellularLocation>
</comment>
<organism evidence="8 9">
    <name type="scientific">Enterocloster alcoholdehydrogenati</name>
    <dbReference type="NCBI Taxonomy" id="2547410"/>
    <lineage>
        <taxon>Bacteria</taxon>
        <taxon>Bacillati</taxon>
        <taxon>Bacillota</taxon>
        <taxon>Clostridia</taxon>
        <taxon>Lachnospirales</taxon>
        <taxon>Lachnospiraceae</taxon>
        <taxon>Enterocloster</taxon>
    </lineage>
</organism>
<keyword evidence="5 7" id="KW-0975">Bacterial flagellum</keyword>
<dbReference type="PANTHER" id="PTHR38766:SF1">
    <property type="entry name" value="FLAGELLAR PROTEIN FLIO"/>
    <property type="match status" value="1"/>
</dbReference>
<accession>A0ABQ0AWW2</accession>
<dbReference type="InterPro" id="IPR052205">
    <property type="entry name" value="FliO/MopB"/>
</dbReference>
<name>A0ABQ0AWW2_9FIRM</name>
<keyword evidence="2 7" id="KW-0812">Transmembrane</keyword>
<keyword evidence="4 7" id="KW-0472">Membrane</keyword>
<feature type="transmembrane region" description="Helical" evidence="7">
    <location>
        <begin position="6"/>
        <end position="25"/>
    </location>
</feature>